<feature type="compositionally biased region" description="Basic and acidic residues" evidence="1">
    <location>
        <begin position="1041"/>
        <end position="1059"/>
    </location>
</feature>
<feature type="transmembrane region" description="Helical" evidence="2">
    <location>
        <begin position="57"/>
        <end position="80"/>
    </location>
</feature>
<sequence>MKGSEENYVYLINKIDGFIRKYYLNKVVKGCIFLVSSLFAAYILVTTAEYFGHFDPLVRSILFYSFIAGNLFVITGYILIPLLSYFRLGKTLSHEQASAIIGQHFAPVKDKLLNTLQLKKLSDSNPEQRSLIDASINQKIADLRPVPFTSAIHIKENRKYLKYAMAPMAIFVFLFFASPSILSESTERLINHNKRFIKKAPFNFEILNDKLSAVQGSDYTLMVKLTGNEIPSELYLEDGINTFKLNRENIIRFNYTFKNLQSSKKIRLRGGEFSSNDYLLEVKAKPTIINFEVFIEYPTYLNKSNEVLKNTGDMTIPEGSKINWKFNAQNSEQLDIKMDTKSYLLSQSDDNVFSFTYKATKNLIYSVKPINKGVESSQAVSYQLQVIPDLTPVIEVNERQDSVNSKLLYFVGQINDDHGFSKLTFNYRLLSQDSENKVKPYIKTVEFDKNALQSNFIHAWNATEAGAEPGEQVEYYFEVFDNDGVNGPKASRSAIKTLKMPSEKEIDEQLEKNAEQIKEKMEQAIKKSGQVEKEAKKLNQDLLNKKNLSYEEKKQIENLLQKQSELEELVKEIQKENKQNQFEQNEQNEQILEKQKQIENLFNNVLDEKTREILKNIEKLLDKNNNNQTREELSKMQMDNKSLQKELDRILELYKQLEFDQKLSETIEKLGELAKEQEALSEKSLEKNTDIQKLKDEQNVLKEEFKDLESELNKLEQKNEELEQKNNFENPEKDQDQIEQQQKESSENLEKKDQKKAAQNQKQAADKMKELSKKLEKMQEEGEEKENEVNAKELREVLENLLSSSFDQEKTMQEVRSINTSDPGYILQTQKQKDIQINLKMIEDSLYSLSKKVPQIQSVVNKEIQTINLNVTKAIESLGERRTAEANRNQQFAMTSINNLALMLNEALEQLQQSQQNSKPGGKGKKKQSLSQLSKMQEQLNKNMQKARDEMQKQGQQAPGQQGNRSGAMSEQLAKMAREQQIIRQAMQEINKLVNKDGKAGLGNLDKLVKEMEQTETDLVNKRIKQETLTRQQEILSKLLEADKAEREREEDEKRESKEGVNQAPINSIILQDYLKIKQKETDLLKTVPPSLNSFYKIKVGDYFKFLNSGNK</sequence>
<feature type="transmembrane region" description="Helical" evidence="2">
    <location>
        <begin position="27"/>
        <end position="45"/>
    </location>
</feature>
<keyword evidence="2" id="KW-1133">Transmembrane helix</keyword>
<organism evidence="3 4">
    <name type="scientific">Daejeonella rubra</name>
    <dbReference type="NCBI Taxonomy" id="990371"/>
    <lineage>
        <taxon>Bacteria</taxon>
        <taxon>Pseudomonadati</taxon>
        <taxon>Bacteroidota</taxon>
        <taxon>Sphingobacteriia</taxon>
        <taxon>Sphingobacteriales</taxon>
        <taxon>Sphingobacteriaceae</taxon>
        <taxon>Daejeonella</taxon>
    </lineage>
</organism>
<reference evidence="4" key="1">
    <citation type="submission" date="2016-10" db="EMBL/GenBank/DDBJ databases">
        <authorList>
            <person name="Varghese N."/>
            <person name="Submissions S."/>
        </authorList>
    </citation>
    <scope>NUCLEOTIDE SEQUENCE [LARGE SCALE GENOMIC DNA]</scope>
    <source>
        <strain evidence="4">DSM 24536</strain>
    </source>
</reference>
<feature type="region of interest" description="Disordered" evidence="1">
    <location>
        <begin position="1041"/>
        <end position="1061"/>
    </location>
</feature>
<dbReference type="OrthoDB" id="9812498at2"/>
<dbReference type="STRING" id="990371.SAMN05421813_10881"/>
<gene>
    <name evidence="3" type="ORF">SAMN05421813_10881</name>
</gene>
<evidence type="ECO:0000313" key="4">
    <source>
        <dbReference type="Proteomes" id="UP000199226"/>
    </source>
</evidence>
<keyword evidence="2" id="KW-0812">Transmembrane</keyword>
<dbReference type="RefSeq" id="WP_090703172.1">
    <property type="nucleotide sequence ID" value="NZ_FNHH01000008.1"/>
</dbReference>
<keyword evidence="2" id="KW-0472">Membrane</keyword>
<feature type="compositionally biased region" description="Low complexity" evidence="1">
    <location>
        <begin position="911"/>
        <end position="920"/>
    </location>
</feature>
<dbReference type="EMBL" id="FNHH01000008">
    <property type="protein sequence ID" value="SDM24473.1"/>
    <property type="molecule type" value="Genomic_DNA"/>
</dbReference>
<feature type="region of interest" description="Disordered" evidence="1">
    <location>
        <begin position="722"/>
        <end position="769"/>
    </location>
</feature>
<dbReference type="AlphaFoldDB" id="A0A1G9RMH5"/>
<evidence type="ECO:0000313" key="3">
    <source>
        <dbReference type="EMBL" id="SDM24473.1"/>
    </source>
</evidence>
<evidence type="ECO:0000256" key="2">
    <source>
        <dbReference type="SAM" id="Phobius"/>
    </source>
</evidence>
<feature type="compositionally biased region" description="Low complexity" evidence="1">
    <location>
        <begin position="953"/>
        <end position="963"/>
    </location>
</feature>
<feature type="compositionally biased region" description="Basic and acidic residues" evidence="1">
    <location>
        <begin position="722"/>
        <end position="756"/>
    </location>
</feature>
<dbReference type="Proteomes" id="UP000199226">
    <property type="component" value="Unassembled WGS sequence"/>
</dbReference>
<evidence type="ECO:0000256" key="1">
    <source>
        <dbReference type="SAM" id="MobiDB-lite"/>
    </source>
</evidence>
<feature type="region of interest" description="Disordered" evidence="1">
    <location>
        <begin position="911"/>
        <end position="974"/>
    </location>
</feature>
<accession>A0A1G9RMH5</accession>
<proteinExistence type="predicted"/>
<keyword evidence="4" id="KW-1185">Reference proteome</keyword>
<protein>
    <submittedName>
        <fullName evidence="3">Uncharacterized protein</fullName>
    </submittedName>
</protein>
<feature type="compositionally biased region" description="Low complexity" evidence="1">
    <location>
        <begin position="929"/>
        <end position="940"/>
    </location>
</feature>
<feature type="transmembrane region" description="Helical" evidence="2">
    <location>
        <begin position="163"/>
        <end position="182"/>
    </location>
</feature>
<name>A0A1G9RMH5_9SPHI</name>